<dbReference type="InterPro" id="IPR019786">
    <property type="entry name" value="Zinc_finger_PHD-type_CS"/>
</dbReference>
<accession>A0A8S0ZCP7</accession>
<dbReference type="EMBL" id="CADEBD010000283">
    <property type="protein sequence ID" value="CAB3228653.1"/>
    <property type="molecule type" value="Genomic_DNA"/>
</dbReference>
<evidence type="ECO:0000256" key="3">
    <source>
        <dbReference type="ARBA" id="ARBA00022833"/>
    </source>
</evidence>
<keyword evidence="3" id="KW-0862">Zinc</keyword>
<dbReference type="Gene3D" id="3.30.40.10">
    <property type="entry name" value="Zinc/RING finger domain, C3HC4 (zinc finger)"/>
    <property type="match status" value="1"/>
</dbReference>
<keyword evidence="2" id="KW-0863">Zinc-finger</keyword>
<dbReference type="AlphaFoldDB" id="A0A8S0ZCP7"/>
<comment type="caution">
    <text evidence="4">The sequence shown here is derived from an EMBL/GenBank/DDBJ whole genome shotgun (WGS) entry which is preliminary data.</text>
</comment>
<dbReference type="GO" id="GO:0008270">
    <property type="term" value="F:zinc ion binding"/>
    <property type="evidence" value="ECO:0007669"/>
    <property type="project" value="UniProtKB-KW"/>
</dbReference>
<sequence length="175" mass="20277">MEFICCCLRTKNASKELACCKCNDNYHIRCIFHDKEETWTPDKKFLSSWLCPKCTRGDQRDNRDETPMRQFANVAKVQAETSPSHLNVTLRKNSTAKREDLVSISKETLRSIIREEINVAFSNINSTLIELKTEVTDLQNSVKFMSEKYDSLIERISCVEEKTKAVSMLELEIRT</sequence>
<dbReference type="InterPro" id="IPR011011">
    <property type="entry name" value="Znf_FYVE_PHD"/>
</dbReference>
<organism evidence="4 5">
    <name type="scientific">Arctia plantaginis</name>
    <name type="common">Wood tiger moth</name>
    <name type="synonym">Phalaena plantaginis</name>
    <dbReference type="NCBI Taxonomy" id="874455"/>
    <lineage>
        <taxon>Eukaryota</taxon>
        <taxon>Metazoa</taxon>
        <taxon>Ecdysozoa</taxon>
        <taxon>Arthropoda</taxon>
        <taxon>Hexapoda</taxon>
        <taxon>Insecta</taxon>
        <taxon>Pterygota</taxon>
        <taxon>Neoptera</taxon>
        <taxon>Endopterygota</taxon>
        <taxon>Lepidoptera</taxon>
        <taxon>Glossata</taxon>
        <taxon>Ditrysia</taxon>
        <taxon>Noctuoidea</taxon>
        <taxon>Erebidae</taxon>
        <taxon>Arctiinae</taxon>
        <taxon>Arctia</taxon>
    </lineage>
</organism>
<evidence type="ECO:0000313" key="4">
    <source>
        <dbReference type="EMBL" id="CAB3228653.1"/>
    </source>
</evidence>
<protein>
    <recommendedName>
        <fullName evidence="6">PHD-type domain-containing protein</fullName>
    </recommendedName>
</protein>
<evidence type="ECO:0000256" key="2">
    <source>
        <dbReference type="ARBA" id="ARBA00022771"/>
    </source>
</evidence>
<evidence type="ECO:0008006" key="6">
    <source>
        <dbReference type="Google" id="ProtNLM"/>
    </source>
</evidence>
<keyword evidence="1" id="KW-0479">Metal-binding</keyword>
<dbReference type="InterPro" id="IPR013083">
    <property type="entry name" value="Znf_RING/FYVE/PHD"/>
</dbReference>
<dbReference type="Proteomes" id="UP000494256">
    <property type="component" value="Unassembled WGS sequence"/>
</dbReference>
<dbReference type="SUPFAM" id="SSF57903">
    <property type="entry name" value="FYVE/PHD zinc finger"/>
    <property type="match status" value="1"/>
</dbReference>
<dbReference type="PROSITE" id="PS01359">
    <property type="entry name" value="ZF_PHD_1"/>
    <property type="match status" value="1"/>
</dbReference>
<name>A0A8S0ZCP7_ARCPL</name>
<evidence type="ECO:0000256" key="1">
    <source>
        <dbReference type="ARBA" id="ARBA00022723"/>
    </source>
</evidence>
<gene>
    <name evidence="4" type="ORF">APLA_LOCUS3613</name>
</gene>
<proteinExistence type="predicted"/>
<dbReference type="OrthoDB" id="3971593at2759"/>
<evidence type="ECO:0000313" key="5">
    <source>
        <dbReference type="Proteomes" id="UP000494256"/>
    </source>
</evidence>
<reference evidence="4 5" key="1">
    <citation type="submission" date="2020-04" db="EMBL/GenBank/DDBJ databases">
        <authorList>
            <person name="Wallbank WR R."/>
            <person name="Pardo Diaz C."/>
            <person name="Kozak K."/>
            <person name="Martin S."/>
            <person name="Jiggins C."/>
            <person name="Moest M."/>
            <person name="Warren A I."/>
            <person name="Byers J.R.P. K."/>
            <person name="Montejo-Kovacevich G."/>
            <person name="Yen C E."/>
        </authorList>
    </citation>
    <scope>NUCLEOTIDE SEQUENCE [LARGE SCALE GENOMIC DNA]</scope>
</reference>